<dbReference type="InterPro" id="IPR000595">
    <property type="entry name" value="cNMP-bd_dom"/>
</dbReference>
<keyword evidence="4" id="KW-1185">Reference proteome</keyword>
<reference evidence="3" key="1">
    <citation type="journal article" date="2020" name="J Insects Food Feed">
        <title>The yellow mealworm (Tenebrio molitor) genome: a resource for the emerging insects as food and feed industry.</title>
        <authorList>
            <person name="Eriksson T."/>
            <person name="Andere A."/>
            <person name="Kelstrup H."/>
            <person name="Emery V."/>
            <person name="Picard C."/>
        </authorList>
    </citation>
    <scope>NUCLEOTIDE SEQUENCE</scope>
    <source>
        <strain evidence="3">Stoneville</strain>
        <tissue evidence="3">Whole head</tissue>
    </source>
</reference>
<dbReference type="PROSITE" id="PS50042">
    <property type="entry name" value="CNMP_BINDING_3"/>
    <property type="match status" value="1"/>
</dbReference>
<evidence type="ECO:0000313" key="4">
    <source>
        <dbReference type="Proteomes" id="UP000719412"/>
    </source>
</evidence>
<dbReference type="Gene3D" id="2.60.120.10">
    <property type="entry name" value="Jelly Rolls"/>
    <property type="match status" value="1"/>
</dbReference>
<protein>
    <recommendedName>
        <fullName evidence="2">Cyclic nucleotide-binding domain-containing protein</fullName>
    </recommendedName>
</protein>
<dbReference type="Gene3D" id="1.10.287.630">
    <property type="entry name" value="Helix hairpin bin"/>
    <property type="match status" value="1"/>
</dbReference>
<dbReference type="InterPro" id="IPR051413">
    <property type="entry name" value="K/Na_HCN_channel"/>
</dbReference>
<dbReference type="AlphaFoldDB" id="A0A8J6LD89"/>
<keyword evidence="1" id="KW-0812">Transmembrane</keyword>
<dbReference type="GO" id="GO:0005249">
    <property type="term" value="F:voltage-gated potassium channel activity"/>
    <property type="evidence" value="ECO:0007669"/>
    <property type="project" value="TreeGrafter"/>
</dbReference>
<dbReference type="GO" id="GO:0035725">
    <property type="term" value="P:sodium ion transmembrane transport"/>
    <property type="evidence" value="ECO:0007669"/>
    <property type="project" value="TreeGrafter"/>
</dbReference>
<dbReference type="CDD" id="cd00038">
    <property type="entry name" value="CAP_ED"/>
    <property type="match status" value="1"/>
</dbReference>
<evidence type="ECO:0000259" key="2">
    <source>
        <dbReference type="PROSITE" id="PS50042"/>
    </source>
</evidence>
<dbReference type="EMBL" id="JABDTM020021596">
    <property type="protein sequence ID" value="KAH0816410.1"/>
    <property type="molecule type" value="Genomic_DNA"/>
</dbReference>
<accession>A0A8J6LD89</accession>
<proteinExistence type="predicted"/>
<organism evidence="3 4">
    <name type="scientific">Tenebrio molitor</name>
    <name type="common">Yellow mealworm beetle</name>
    <dbReference type="NCBI Taxonomy" id="7067"/>
    <lineage>
        <taxon>Eukaryota</taxon>
        <taxon>Metazoa</taxon>
        <taxon>Ecdysozoa</taxon>
        <taxon>Arthropoda</taxon>
        <taxon>Hexapoda</taxon>
        <taxon>Insecta</taxon>
        <taxon>Pterygota</taxon>
        <taxon>Neoptera</taxon>
        <taxon>Endopterygota</taxon>
        <taxon>Coleoptera</taxon>
        <taxon>Polyphaga</taxon>
        <taxon>Cucujiformia</taxon>
        <taxon>Tenebrionidae</taxon>
        <taxon>Tenebrio</taxon>
    </lineage>
</organism>
<name>A0A8J6LD89_TENMO</name>
<sequence length="543" mass="63475">MSMNSGVSLSKWGIHQRHVAKEHENAACTLFPYSGAFHKCWYRFRQFSSIYSSKHNCRFFRSMAALRKEKQRHLSTRNFKYIVHPLSKLLVCKRIVMIFAWFSIFVADPFLGTFYAKTYLTTQTRINICVEVIMGFINLILMVDVVIRFFTGYIVPKTREIVLNQRQVLKHYITGYLFVDTFPGLVSVLLCLFRHMSIEKQILIFQLKYIRFMRLKTLLLNFDICLKLLELKDAIRIISKIALVTVLVAHWWTCFLALIPIVRDVYGIPSNDSWLVPRGRYFEMLALNVETELHTTFSDNMYSHYAEHLEMVLCHFYGAGVGYYKTEDAVEMFTMSLIFVTGLIFNIMSISYVLQPFGTVNISETKFDELLVQTKYYIHRNRFPGRLRRRVLTYYSFKINQKFFSEQKILDTLSEHLRMEILLYSCRNLVENVQMFQGLSKATVGSLLALLHQETYLPKDQIMSSEGDKGKLFFVLYGTCGLQALPAKELTHIEDGDHFGDVGLIRNTQIQFYYRVVALETCEVYSLHQGKTIYSFAVRNILK</sequence>
<keyword evidence="1" id="KW-1133">Transmembrane helix</keyword>
<evidence type="ECO:0000313" key="3">
    <source>
        <dbReference type="EMBL" id="KAH0816410.1"/>
    </source>
</evidence>
<dbReference type="PANTHER" id="PTHR45689:SF14">
    <property type="entry name" value="CYCLIC NUCLEOTIDE-GATED CATION CHANNEL SUBUNIT A-LIKE PROTEIN"/>
    <property type="match status" value="1"/>
</dbReference>
<gene>
    <name evidence="3" type="ORF">GEV33_006382</name>
</gene>
<feature type="transmembrane region" description="Helical" evidence="1">
    <location>
        <begin position="95"/>
        <end position="116"/>
    </location>
</feature>
<dbReference type="Proteomes" id="UP000719412">
    <property type="component" value="Unassembled WGS sequence"/>
</dbReference>
<dbReference type="Pfam" id="PF00027">
    <property type="entry name" value="cNMP_binding"/>
    <property type="match status" value="1"/>
</dbReference>
<dbReference type="PANTHER" id="PTHR45689">
    <property type="entry name" value="I[[H]] CHANNEL, ISOFORM E"/>
    <property type="match status" value="1"/>
</dbReference>
<evidence type="ECO:0000256" key="1">
    <source>
        <dbReference type="SAM" id="Phobius"/>
    </source>
</evidence>
<dbReference type="InterPro" id="IPR018490">
    <property type="entry name" value="cNMP-bd_dom_sf"/>
</dbReference>
<dbReference type="GO" id="GO:0003254">
    <property type="term" value="P:regulation of membrane depolarization"/>
    <property type="evidence" value="ECO:0007669"/>
    <property type="project" value="TreeGrafter"/>
</dbReference>
<feature type="transmembrane region" description="Helical" evidence="1">
    <location>
        <begin position="332"/>
        <end position="354"/>
    </location>
</feature>
<feature type="transmembrane region" description="Helical" evidence="1">
    <location>
        <begin position="128"/>
        <end position="151"/>
    </location>
</feature>
<dbReference type="InterPro" id="IPR014710">
    <property type="entry name" value="RmlC-like_jellyroll"/>
</dbReference>
<dbReference type="GO" id="GO:0098855">
    <property type="term" value="C:HCN channel complex"/>
    <property type="evidence" value="ECO:0007669"/>
    <property type="project" value="TreeGrafter"/>
</dbReference>
<reference evidence="3" key="2">
    <citation type="submission" date="2021-08" db="EMBL/GenBank/DDBJ databases">
        <authorList>
            <person name="Eriksson T."/>
        </authorList>
    </citation>
    <scope>NUCLEOTIDE SEQUENCE</scope>
    <source>
        <strain evidence="3">Stoneville</strain>
        <tissue evidence="3">Whole head</tissue>
    </source>
</reference>
<feature type="domain" description="Cyclic nucleotide-binding" evidence="2">
    <location>
        <begin position="435"/>
        <end position="529"/>
    </location>
</feature>
<comment type="caution">
    <text evidence="3">The sequence shown here is derived from an EMBL/GenBank/DDBJ whole genome shotgun (WGS) entry which is preliminary data.</text>
</comment>
<feature type="transmembrane region" description="Helical" evidence="1">
    <location>
        <begin position="241"/>
        <end position="262"/>
    </location>
</feature>
<keyword evidence="1" id="KW-0472">Membrane</keyword>
<dbReference type="SUPFAM" id="SSF51206">
    <property type="entry name" value="cAMP-binding domain-like"/>
    <property type="match status" value="1"/>
</dbReference>
<feature type="transmembrane region" description="Helical" evidence="1">
    <location>
        <begin position="171"/>
        <end position="193"/>
    </location>
</feature>